<evidence type="ECO:0000313" key="2">
    <source>
        <dbReference type="Proteomes" id="UP000230069"/>
    </source>
</evidence>
<dbReference type="InParanoid" id="A0A2G5FC51"/>
<reference evidence="1 2" key="1">
    <citation type="submission" date="2017-09" db="EMBL/GenBank/DDBJ databases">
        <title>WGS assembly of Aquilegia coerulea Goldsmith.</title>
        <authorList>
            <person name="Hodges S."/>
            <person name="Kramer E."/>
            <person name="Nordborg M."/>
            <person name="Tomkins J."/>
            <person name="Borevitz J."/>
            <person name="Derieg N."/>
            <person name="Yan J."/>
            <person name="Mihaltcheva S."/>
            <person name="Hayes R.D."/>
            <person name="Rokhsar D."/>
        </authorList>
    </citation>
    <scope>NUCLEOTIDE SEQUENCE [LARGE SCALE GENOMIC DNA]</scope>
    <source>
        <strain evidence="2">cv. Goldsmith</strain>
    </source>
</reference>
<accession>A0A2G5FC51</accession>
<dbReference type="EMBL" id="KZ305018">
    <property type="protein sequence ID" value="PIA65601.1"/>
    <property type="molecule type" value="Genomic_DNA"/>
</dbReference>
<dbReference type="AlphaFoldDB" id="A0A2G5FC51"/>
<proteinExistence type="predicted"/>
<sequence>MTTPDSQILDSEHIFASTSLSEFLIKFFIIVDEVMLIMKEHEHTPSTNLKIKYTQIFLFFLHKGSLQRT</sequence>
<name>A0A2G5FC51_AQUCA</name>
<gene>
    <name evidence="1" type="ORF">AQUCO_00100832v1</name>
</gene>
<protein>
    <submittedName>
        <fullName evidence="1">Uncharacterized protein</fullName>
    </submittedName>
</protein>
<keyword evidence="2" id="KW-1185">Reference proteome</keyword>
<organism evidence="1 2">
    <name type="scientific">Aquilegia coerulea</name>
    <name type="common">Rocky mountain columbine</name>
    <dbReference type="NCBI Taxonomy" id="218851"/>
    <lineage>
        <taxon>Eukaryota</taxon>
        <taxon>Viridiplantae</taxon>
        <taxon>Streptophyta</taxon>
        <taxon>Embryophyta</taxon>
        <taxon>Tracheophyta</taxon>
        <taxon>Spermatophyta</taxon>
        <taxon>Magnoliopsida</taxon>
        <taxon>Ranunculales</taxon>
        <taxon>Ranunculaceae</taxon>
        <taxon>Thalictroideae</taxon>
        <taxon>Aquilegia</taxon>
    </lineage>
</organism>
<evidence type="ECO:0000313" key="1">
    <source>
        <dbReference type="EMBL" id="PIA65601.1"/>
    </source>
</evidence>
<dbReference type="Proteomes" id="UP000230069">
    <property type="component" value="Unassembled WGS sequence"/>
</dbReference>